<keyword evidence="1" id="KW-0812">Transmembrane</keyword>
<keyword evidence="1" id="KW-1133">Transmembrane helix</keyword>
<accession>A0A395WA15</accession>
<reference evidence="6 7" key="1">
    <citation type="submission" date="2018-08" db="EMBL/GenBank/DDBJ databases">
        <title>A genome reference for cultivated species of the human gut microbiota.</title>
        <authorList>
            <person name="Zou Y."/>
            <person name="Xue W."/>
            <person name="Luo G."/>
        </authorList>
    </citation>
    <scope>NUCLEOTIDE SEQUENCE [LARGE SCALE GENOMIC DNA]</scope>
    <source>
        <strain evidence="4 7">AF10-31</strain>
        <strain evidence="3 6">AF15-20</strain>
        <strain evidence="2 8">AF22-10AC</strain>
        <strain evidence="5 9">AM42-13AC</strain>
    </source>
</reference>
<dbReference type="Proteomes" id="UP000265489">
    <property type="component" value="Unassembled WGS sequence"/>
</dbReference>
<dbReference type="EMBL" id="QSGD01000004">
    <property type="protein sequence ID" value="RHB08931.1"/>
    <property type="molecule type" value="Genomic_DNA"/>
</dbReference>
<gene>
    <name evidence="5" type="ORF">DW907_02010</name>
    <name evidence="4" type="ORF">DWV56_11545</name>
    <name evidence="3" type="ORF">DWW32_10445</name>
    <name evidence="2" type="ORF">DWX92_02860</name>
</gene>
<evidence type="ECO:0000256" key="1">
    <source>
        <dbReference type="SAM" id="Phobius"/>
    </source>
</evidence>
<proteinExistence type="predicted"/>
<dbReference type="GeneID" id="66578825"/>
<evidence type="ECO:0008006" key="10">
    <source>
        <dbReference type="Google" id="ProtNLM"/>
    </source>
</evidence>
<dbReference type="EMBL" id="QSAT01000054">
    <property type="protein sequence ID" value="RGW72023.1"/>
    <property type="molecule type" value="Genomic_DNA"/>
</dbReference>
<evidence type="ECO:0000313" key="6">
    <source>
        <dbReference type="Proteomes" id="UP000265489"/>
    </source>
</evidence>
<feature type="transmembrane region" description="Helical" evidence="1">
    <location>
        <begin position="6"/>
        <end position="23"/>
    </location>
</feature>
<evidence type="ECO:0000313" key="9">
    <source>
        <dbReference type="Proteomes" id="UP000285288"/>
    </source>
</evidence>
<evidence type="ECO:0000313" key="4">
    <source>
        <dbReference type="EMBL" id="RGW72023.1"/>
    </source>
</evidence>
<dbReference type="Proteomes" id="UP000285274">
    <property type="component" value="Unassembled WGS sequence"/>
</dbReference>
<comment type="caution">
    <text evidence="3">The sequence shown here is derived from an EMBL/GenBank/DDBJ whole genome shotgun (WGS) entry which is preliminary data.</text>
</comment>
<dbReference type="Proteomes" id="UP000285288">
    <property type="component" value="Unassembled WGS sequence"/>
</dbReference>
<dbReference type="RefSeq" id="WP_003864990.1">
    <property type="nucleotide sequence ID" value="NZ_CABLCL010000067.1"/>
</dbReference>
<evidence type="ECO:0000313" key="3">
    <source>
        <dbReference type="EMBL" id="RGU89703.1"/>
    </source>
</evidence>
<protein>
    <recommendedName>
        <fullName evidence="10">FeoB-associated Cys-rich membrane protein</fullName>
    </recommendedName>
</protein>
<evidence type="ECO:0000313" key="5">
    <source>
        <dbReference type="EMBL" id="RHB08931.1"/>
    </source>
</evidence>
<dbReference type="Proteomes" id="UP000284651">
    <property type="component" value="Unassembled WGS sequence"/>
</dbReference>
<keyword evidence="1" id="KW-0472">Membrane</keyword>
<evidence type="ECO:0000313" key="2">
    <source>
        <dbReference type="EMBL" id="RGS48130.1"/>
    </source>
</evidence>
<organism evidence="3 6">
    <name type="scientific">Holdemanella biformis</name>
    <dbReference type="NCBI Taxonomy" id="1735"/>
    <lineage>
        <taxon>Bacteria</taxon>
        <taxon>Bacillati</taxon>
        <taxon>Bacillota</taxon>
        <taxon>Erysipelotrichia</taxon>
        <taxon>Erysipelotrichales</taxon>
        <taxon>Erysipelotrichaceae</taxon>
        <taxon>Holdemanella</taxon>
    </lineage>
</organism>
<dbReference type="EMBL" id="QRYQ01000024">
    <property type="protein sequence ID" value="RGU89703.1"/>
    <property type="molecule type" value="Genomic_DNA"/>
</dbReference>
<sequence length="60" mass="6696">MRYLLAILFFGALVAIYIVLYLMNKKTPKPEGCEDLKADCDGCKDFACTNNPAHNQVKGE</sequence>
<dbReference type="AlphaFoldDB" id="A0A395WA15"/>
<evidence type="ECO:0000313" key="8">
    <source>
        <dbReference type="Proteomes" id="UP000285274"/>
    </source>
</evidence>
<evidence type="ECO:0000313" key="7">
    <source>
        <dbReference type="Proteomes" id="UP000284651"/>
    </source>
</evidence>
<name>A0A395WA15_9FIRM</name>
<dbReference type="EMBL" id="QRVM01000007">
    <property type="protein sequence ID" value="RGS48130.1"/>
    <property type="molecule type" value="Genomic_DNA"/>
</dbReference>